<reference evidence="4 5" key="1">
    <citation type="submission" date="2018-10" db="EMBL/GenBank/DDBJ databases">
        <title>Genomic Encyclopedia of Type Strains, Phase IV (KMG-IV): sequencing the most valuable type-strain genomes for metagenomic binning, comparative biology and taxonomic classification.</title>
        <authorList>
            <person name="Goeker M."/>
        </authorList>
    </citation>
    <scope>NUCLEOTIDE SEQUENCE [LARGE SCALE GENOMIC DNA]</scope>
    <source>
        <strain evidence="4 5">DSM 13574</strain>
    </source>
</reference>
<sequence>MNIKNKVVELCKKISQEGLVKGTWGNVSLKDENKIYITPSGYPYEKMVDEDVTIIDFEGRVLEGFRVPSSEYKLHIAIYKNRSDVNCVLHTHPIYSSIVSIVKEFIPPLIEDGIMICGEKINVARYGEPGSWELAHNAVKALGTNNAVILKNHGLVTVGANETEALTASIVAEKTAQIYIEALKIGNISILPEEEAIKLRNKYLSSYRQKG</sequence>
<accession>A0ABX9UDP7</accession>
<dbReference type="InterPro" id="IPR050197">
    <property type="entry name" value="Aldolase_class_II_sugar_metab"/>
</dbReference>
<evidence type="ECO:0000313" key="5">
    <source>
        <dbReference type="Proteomes" id="UP000279669"/>
    </source>
</evidence>
<protein>
    <submittedName>
        <fullName evidence="4">L-fuculose-phosphate aldolase</fullName>
    </submittedName>
</protein>
<keyword evidence="2" id="KW-0456">Lyase</keyword>
<gene>
    <name evidence="4" type="ORF">C8D75_1097</name>
</gene>
<dbReference type="PANTHER" id="PTHR22789">
    <property type="entry name" value="FUCULOSE PHOSPHATE ALDOLASE"/>
    <property type="match status" value="1"/>
</dbReference>
<dbReference type="EMBL" id="REFG01000004">
    <property type="protein sequence ID" value="RMA73328.1"/>
    <property type="molecule type" value="Genomic_DNA"/>
</dbReference>
<organism evidence="4 5">
    <name type="scientific">Petrotoga olearia</name>
    <dbReference type="NCBI Taxonomy" id="156203"/>
    <lineage>
        <taxon>Bacteria</taxon>
        <taxon>Thermotogati</taxon>
        <taxon>Thermotogota</taxon>
        <taxon>Thermotogae</taxon>
        <taxon>Petrotogales</taxon>
        <taxon>Petrotogaceae</taxon>
        <taxon>Petrotoga</taxon>
    </lineage>
</organism>
<keyword evidence="1" id="KW-0479">Metal-binding</keyword>
<evidence type="ECO:0000259" key="3">
    <source>
        <dbReference type="SMART" id="SM01007"/>
    </source>
</evidence>
<evidence type="ECO:0000256" key="2">
    <source>
        <dbReference type="ARBA" id="ARBA00023239"/>
    </source>
</evidence>
<dbReference type="PANTHER" id="PTHR22789:SF0">
    <property type="entry name" value="3-OXO-TETRONATE 4-PHOSPHATE DECARBOXYLASE-RELATED"/>
    <property type="match status" value="1"/>
</dbReference>
<keyword evidence="5" id="KW-1185">Reference proteome</keyword>
<name>A0ABX9UDP7_9BACT</name>
<comment type="caution">
    <text evidence="4">The sequence shown here is derived from an EMBL/GenBank/DDBJ whole genome shotgun (WGS) entry which is preliminary data.</text>
</comment>
<dbReference type="InterPro" id="IPR036409">
    <property type="entry name" value="Aldolase_II/adducin_N_sf"/>
</dbReference>
<dbReference type="SUPFAM" id="SSF53639">
    <property type="entry name" value="AraD/HMP-PK domain-like"/>
    <property type="match status" value="1"/>
</dbReference>
<dbReference type="InterPro" id="IPR001303">
    <property type="entry name" value="Aldolase_II/adducin_N"/>
</dbReference>
<dbReference type="Gene3D" id="3.40.225.10">
    <property type="entry name" value="Class II aldolase/adducin N-terminal domain"/>
    <property type="match status" value="1"/>
</dbReference>
<dbReference type="Pfam" id="PF00596">
    <property type="entry name" value="Aldolase_II"/>
    <property type="match status" value="1"/>
</dbReference>
<proteinExistence type="predicted"/>
<evidence type="ECO:0000313" key="4">
    <source>
        <dbReference type="EMBL" id="RMA73328.1"/>
    </source>
</evidence>
<dbReference type="Proteomes" id="UP000279669">
    <property type="component" value="Unassembled WGS sequence"/>
</dbReference>
<feature type="domain" description="Class II aldolase/adducin N-terminal" evidence="3">
    <location>
        <begin position="5"/>
        <end position="180"/>
    </location>
</feature>
<dbReference type="SMART" id="SM01007">
    <property type="entry name" value="Aldolase_II"/>
    <property type="match status" value="1"/>
</dbReference>
<evidence type="ECO:0000256" key="1">
    <source>
        <dbReference type="ARBA" id="ARBA00022723"/>
    </source>
</evidence>
<dbReference type="RefSeq" id="WP_199171184.1">
    <property type="nucleotide sequence ID" value="NZ_REFG01000004.1"/>
</dbReference>